<feature type="region of interest" description="Disordered" evidence="7">
    <location>
        <begin position="1"/>
        <end position="39"/>
    </location>
</feature>
<keyword evidence="11" id="KW-1185">Reference proteome</keyword>
<dbReference type="InterPro" id="IPR045014">
    <property type="entry name" value="TM41A/B"/>
</dbReference>
<dbReference type="PANTHER" id="PTHR43220">
    <property type="match status" value="1"/>
</dbReference>
<evidence type="ECO:0000256" key="1">
    <source>
        <dbReference type="ARBA" id="ARBA00004141"/>
    </source>
</evidence>
<reference evidence="10" key="2">
    <citation type="submission" date="2025-09" db="UniProtKB">
        <authorList>
            <consortium name="Ensembl"/>
        </authorList>
    </citation>
    <scope>IDENTIFICATION</scope>
</reference>
<accession>A0A8C9HPF3</accession>
<comment type="similarity">
    <text evidence="6">Belongs to the TMEM41 family.</text>
</comment>
<evidence type="ECO:0000256" key="3">
    <source>
        <dbReference type="ARBA" id="ARBA00022729"/>
    </source>
</evidence>
<comment type="subcellular location">
    <subcellularLocation>
        <location evidence="1">Membrane</location>
        <topology evidence="1">Multi-pass membrane protein</topology>
    </subcellularLocation>
</comment>
<dbReference type="InterPro" id="IPR032816">
    <property type="entry name" value="VTT_dom"/>
</dbReference>
<evidence type="ECO:0000256" key="4">
    <source>
        <dbReference type="ARBA" id="ARBA00022989"/>
    </source>
</evidence>
<keyword evidence="5 8" id="KW-0472">Membrane</keyword>
<feature type="transmembrane region" description="Helical" evidence="8">
    <location>
        <begin position="217"/>
        <end position="241"/>
    </location>
</feature>
<evidence type="ECO:0000256" key="6">
    <source>
        <dbReference type="ARBA" id="ARBA00025797"/>
    </source>
</evidence>
<evidence type="ECO:0000256" key="2">
    <source>
        <dbReference type="ARBA" id="ARBA00022692"/>
    </source>
</evidence>
<dbReference type="AlphaFoldDB" id="A0A8C9HPF3"/>
<proteinExistence type="inferred from homology"/>
<protein>
    <submittedName>
        <fullName evidence="10">Transmembrane protein 41A</fullName>
    </submittedName>
</protein>
<sequence length="379" mass="41195">MERRQPGRQAFPGVYTEGQGGRSQNRGLRPGSGGGAWLGGGSWRGPLSSPSANLLRWLSPLASAPRRASEPLSCTAGRGAEPTCARCSASFWSSLAAPSPCTCCRRDCPAGGDWAPPRKLEAGPCGSPPTWQSCGNSLRSFETTGRSTRPTCSCSSAAPTSTNRALPSLAPASCMFLSSRLRLDLLKQFPYWKLEEKQTCPREAGENVLAGALFGPWLGLLLCCVLTSVGATCCYLLSSIFGKQLVVSYFPDKVALLQRKVEENRNSLFFFLLFLRLFPMTPNWFLNLSAPILNIPIVQFFFSVLIGLIPYNFICVQTGSILSTLTSLDALFSWDTVFKLLAIAMVALIPGTLIKKFSQKHLQLNETSTANHIHSRKDT</sequence>
<evidence type="ECO:0000313" key="11">
    <source>
        <dbReference type="Proteomes" id="UP000694416"/>
    </source>
</evidence>
<feature type="transmembrane region" description="Helical" evidence="8">
    <location>
        <begin position="331"/>
        <end position="354"/>
    </location>
</feature>
<evidence type="ECO:0000256" key="5">
    <source>
        <dbReference type="ARBA" id="ARBA00023136"/>
    </source>
</evidence>
<dbReference type="GO" id="GO:0016020">
    <property type="term" value="C:membrane"/>
    <property type="evidence" value="ECO:0007669"/>
    <property type="project" value="UniProtKB-SubCell"/>
</dbReference>
<evidence type="ECO:0000256" key="7">
    <source>
        <dbReference type="SAM" id="MobiDB-lite"/>
    </source>
</evidence>
<feature type="transmembrane region" description="Helical" evidence="8">
    <location>
        <begin position="293"/>
        <end position="311"/>
    </location>
</feature>
<reference evidence="10" key="1">
    <citation type="submission" date="2025-08" db="UniProtKB">
        <authorList>
            <consortium name="Ensembl"/>
        </authorList>
    </citation>
    <scope>IDENTIFICATION</scope>
</reference>
<feature type="transmembrane region" description="Helical" evidence="8">
    <location>
        <begin position="268"/>
        <end position="286"/>
    </location>
</feature>
<keyword evidence="4 8" id="KW-1133">Transmembrane helix</keyword>
<evidence type="ECO:0000256" key="8">
    <source>
        <dbReference type="SAM" id="Phobius"/>
    </source>
</evidence>
<dbReference type="Pfam" id="PF09335">
    <property type="entry name" value="VTT_dom"/>
    <property type="match status" value="1"/>
</dbReference>
<name>A0A8C9HPF3_9PRIM</name>
<dbReference type="Ensembl" id="ENSPTET00000034178.1">
    <property type="protein sequence ID" value="ENSPTEP00000023969.1"/>
    <property type="gene ID" value="ENSPTEG00000024567.1"/>
</dbReference>
<keyword evidence="2 8" id="KW-0812">Transmembrane</keyword>
<feature type="domain" description="VTT" evidence="9">
    <location>
        <begin position="208"/>
        <end position="320"/>
    </location>
</feature>
<gene>
    <name evidence="10" type="primary">TMEM41A</name>
</gene>
<dbReference type="Proteomes" id="UP000694416">
    <property type="component" value="Unplaced"/>
</dbReference>
<feature type="compositionally biased region" description="Gly residues" evidence="7">
    <location>
        <begin position="30"/>
        <end position="39"/>
    </location>
</feature>
<organism evidence="10 11">
    <name type="scientific">Piliocolobus tephrosceles</name>
    <name type="common">Ugandan red Colobus</name>
    <dbReference type="NCBI Taxonomy" id="591936"/>
    <lineage>
        <taxon>Eukaryota</taxon>
        <taxon>Metazoa</taxon>
        <taxon>Chordata</taxon>
        <taxon>Craniata</taxon>
        <taxon>Vertebrata</taxon>
        <taxon>Euteleostomi</taxon>
        <taxon>Mammalia</taxon>
        <taxon>Eutheria</taxon>
        <taxon>Euarchontoglires</taxon>
        <taxon>Primates</taxon>
        <taxon>Haplorrhini</taxon>
        <taxon>Catarrhini</taxon>
        <taxon>Cercopithecidae</taxon>
        <taxon>Colobinae</taxon>
        <taxon>Piliocolobus</taxon>
    </lineage>
</organism>
<keyword evidence="3" id="KW-0732">Signal</keyword>
<evidence type="ECO:0000259" key="9">
    <source>
        <dbReference type="Pfam" id="PF09335"/>
    </source>
</evidence>
<dbReference type="PANTHER" id="PTHR43220:SF21">
    <property type="entry name" value="TRANSMEMBRANE PROTEIN 41A"/>
    <property type="match status" value="1"/>
</dbReference>
<evidence type="ECO:0000313" key="10">
    <source>
        <dbReference type="Ensembl" id="ENSPTEP00000023969.1"/>
    </source>
</evidence>